<dbReference type="PANTHER" id="PTHR46232">
    <property type="entry name" value="SMARCE1 REGULATOR OF CHROMATIN"/>
    <property type="match status" value="1"/>
</dbReference>
<feature type="DNA-binding region" description="HMG box" evidence="1">
    <location>
        <begin position="73"/>
        <end position="141"/>
    </location>
</feature>
<dbReference type="PANTHER" id="PTHR46232:SF1">
    <property type="entry name" value="SWI_SNF-RELATED MATRIX-ASSOCIATED ACTIN-DEPENDENT REGULATOR OF CHROMATIN SUBFAMILY E MEMBER 1"/>
    <property type="match status" value="1"/>
</dbReference>
<evidence type="ECO:0000313" key="4">
    <source>
        <dbReference type="EMBL" id="CAB3253500.1"/>
    </source>
</evidence>
<feature type="region of interest" description="Disordered" evidence="2">
    <location>
        <begin position="298"/>
        <end position="430"/>
    </location>
</feature>
<reference evidence="4" key="1">
    <citation type="submission" date="2020-04" db="EMBL/GenBank/DDBJ databases">
        <authorList>
            <person name="Neveu A P."/>
        </authorList>
    </citation>
    <scope>NUCLEOTIDE SEQUENCE</scope>
    <source>
        <tissue evidence="4">Whole embryo</tissue>
    </source>
</reference>
<keyword evidence="1" id="KW-0238">DNA-binding</keyword>
<dbReference type="Pfam" id="PF00505">
    <property type="entry name" value="HMG_box"/>
    <property type="match status" value="1"/>
</dbReference>
<dbReference type="GO" id="GO:0016922">
    <property type="term" value="F:nuclear receptor binding"/>
    <property type="evidence" value="ECO:0007669"/>
    <property type="project" value="TreeGrafter"/>
</dbReference>
<dbReference type="InterPro" id="IPR009071">
    <property type="entry name" value="HMG_box_dom"/>
</dbReference>
<dbReference type="GO" id="GO:0045892">
    <property type="term" value="P:negative regulation of DNA-templated transcription"/>
    <property type="evidence" value="ECO:0007669"/>
    <property type="project" value="TreeGrafter"/>
</dbReference>
<protein>
    <submittedName>
        <fullName evidence="4">SWI/SNF-related matrix-associated actin-dependent regulator of chromatin subfamily E member 1</fullName>
    </submittedName>
</protein>
<feature type="compositionally biased region" description="Basic and acidic residues" evidence="2">
    <location>
        <begin position="306"/>
        <end position="349"/>
    </location>
</feature>
<dbReference type="GO" id="GO:0016514">
    <property type="term" value="C:SWI/SNF complex"/>
    <property type="evidence" value="ECO:0007669"/>
    <property type="project" value="TreeGrafter"/>
</dbReference>
<dbReference type="PROSITE" id="PS50118">
    <property type="entry name" value="HMG_BOX_2"/>
    <property type="match status" value="1"/>
</dbReference>
<gene>
    <name evidence="4" type="primary">Hmg20b</name>
</gene>
<evidence type="ECO:0000259" key="3">
    <source>
        <dbReference type="PROSITE" id="PS50118"/>
    </source>
</evidence>
<keyword evidence="1" id="KW-0539">Nucleus</keyword>
<feature type="compositionally biased region" description="Polar residues" evidence="2">
    <location>
        <begin position="353"/>
        <end position="368"/>
    </location>
</feature>
<dbReference type="InterPro" id="IPR036910">
    <property type="entry name" value="HMG_box_dom_sf"/>
</dbReference>
<evidence type="ECO:0000256" key="2">
    <source>
        <dbReference type="SAM" id="MobiDB-lite"/>
    </source>
</evidence>
<sequence length="430" mass="48811">MSRRSTRSGAFDVASAVPGLQSTSNGIAQSTVMYINSQYNHPAFSKMYLGPNLSQNGKTYGASSAVPKPPKAPEKPLMPYMRYSRKVWDDVKAHQPDLKLWEIGKIIGKMWRELQASDKQLYIDEYEAEKLEYQEQMKSYHNSPAYQIFLQAKSRAEAEAAAESRATVTEESCMSIEPIDDVSGDDEGYSVKHIAAARFQRNHRLMQDVLADSSVIPSGRGIVTEQRLSVLKNQVLSLEKHQTKLQSELLNIEKNHANTKRKWKDQANDFVVEMKRLRGMTPQEYYLEYKKKQQQIQQQQQQLKAASKESQAEDSEAPKTNEEPEPKSNEKSKGDPNEEVQDKPEKQSEIMEINNSDNNSMTAQTNNESDQKDAISESENNDKTKDDSVANHENNDKDMADNCAVEQDPPNDKGEKEPKQTDDDHKQNSE</sequence>
<dbReference type="SMART" id="SM00398">
    <property type="entry name" value="HMG"/>
    <property type="match status" value="1"/>
</dbReference>
<dbReference type="Gene3D" id="1.10.30.10">
    <property type="entry name" value="High mobility group box domain"/>
    <property type="match status" value="1"/>
</dbReference>
<feature type="compositionally biased region" description="Basic and acidic residues" evidence="2">
    <location>
        <begin position="410"/>
        <end position="430"/>
    </location>
</feature>
<dbReference type="SUPFAM" id="SSF47095">
    <property type="entry name" value="HMG-box"/>
    <property type="match status" value="1"/>
</dbReference>
<dbReference type="AlphaFoldDB" id="A0A6F9DFF7"/>
<feature type="domain" description="HMG box" evidence="3">
    <location>
        <begin position="73"/>
        <end position="141"/>
    </location>
</feature>
<proteinExistence type="evidence at transcript level"/>
<dbReference type="CDD" id="cd21983">
    <property type="entry name" value="HMG-box_SMARCE1"/>
    <property type="match status" value="1"/>
</dbReference>
<name>A0A6F9DFF7_9ASCI</name>
<feature type="compositionally biased region" description="Basic and acidic residues" evidence="2">
    <location>
        <begin position="369"/>
        <end position="400"/>
    </location>
</feature>
<accession>A0A6F9DFF7</accession>
<evidence type="ECO:0000256" key="1">
    <source>
        <dbReference type="PROSITE-ProRule" id="PRU00267"/>
    </source>
</evidence>
<organism evidence="4">
    <name type="scientific">Phallusia mammillata</name>
    <dbReference type="NCBI Taxonomy" id="59560"/>
    <lineage>
        <taxon>Eukaryota</taxon>
        <taxon>Metazoa</taxon>
        <taxon>Chordata</taxon>
        <taxon>Tunicata</taxon>
        <taxon>Ascidiacea</taxon>
        <taxon>Phlebobranchia</taxon>
        <taxon>Ascidiidae</taxon>
        <taxon>Phallusia</taxon>
    </lineage>
</organism>
<dbReference type="EMBL" id="LR785783">
    <property type="protein sequence ID" value="CAB3253500.1"/>
    <property type="molecule type" value="mRNA"/>
</dbReference>
<dbReference type="GO" id="GO:0031492">
    <property type="term" value="F:nucleosomal DNA binding"/>
    <property type="evidence" value="ECO:0007669"/>
    <property type="project" value="TreeGrafter"/>
</dbReference>